<reference evidence="13 14" key="1">
    <citation type="journal article" date="2009" name="PLoS ONE">
        <title>Complete genome sequence of the aerobic CO-oxidizing thermophile Thermomicrobium roseum.</title>
        <authorList>
            <person name="Wu D."/>
            <person name="Raymond J."/>
            <person name="Wu M."/>
            <person name="Chatterji S."/>
            <person name="Ren Q."/>
            <person name="Graham J.E."/>
            <person name="Bryant D.A."/>
            <person name="Robb F."/>
            <person name="Colman A."/>
            <person name="Tallon L.J."/>
            <person name="Badger J.H."/>
            <person name="Madupu R."/>
            <person name="Ward N.L."/>
            <person name="Eisen J.A."/>
        </authorList>
    </citation>
    <scope>NUCLEOTIDE SEQUENCE [LARGE SCALE GENOMIC DNA]</scope>
    <source>
        <strain evidence="14">ATCC 27502 / DSM 5159 / P-2</strain>
    </source>
</reference>
<evidence type="ECO:0000259" key="12">
    <source>
        <dbReference type="SMART" id="SM00852"/>
    </source>
</evidence>
<dbReference type="EMBL" id="CP001275">
    <property type="protein sequence ID" value="ACM05095.1"/>
    <property type="molecule type" value="Genomic_DNA"/>
</dbReference>
<dbReference type="FunFam" id="3.40.980.10:FF:000004">
    <property type="entry name" value="Molybdopterin molybdenumtransferase"/>
    <property type="match status" value="1"/>
</dbReference>
<keyword evidence="7 11" id="KW-0479">Metal-binding</keyword>
<evidence type="ECO:0000256" key="3">
    <source>
        <dbReference type="ARBA" id="ARBA00005046"/>
    </source>
</evidence>
<evidence type="ECO:0000256" key="1">
    <source>
        <dbReference type="ARBA" id="ARBA00001946"/>
    </source>
</evidence>
<dbReference type="Pfam" id="PF03454">
    <property type="entry name" value="MoeA_C"/>
    <property type="match status" value="1"/>
</dbReference>
<dbReference type="SUPFAM" id="SSF63882">
    <property type="entry name" value="MoeA N-terminal region -like"/>
    <property type="match status" value="1"/>
</dbReference>
<evidence type="ECO:0000256" key="5">
    <source>
        <dbReference type="ARBA" id="ARBA00022505"/>
    </source>
</evidence>
<gene>
    <name evidence="13" type="ordered locus">trd_0923</name>
</gene>
<proteinExistence type="inferred from homology"/>
<dbReference type="NCBIfam" id="TIGR00177">
    <property type="entry name" value="molyb_syn"/>
    <property type="match status" value="1"/>
</dbReference>
<dbReference type="UniPathway" id="UPA00344"/>
<accession>B9KZS8</accession>
<comment type="function">
    <text evidence="2 11">Catalyzes the insertion of molybdate into adenylated molybdopterin with the concomitant release of AMP.</text>
</comment>
<dbReference type="InterPro" id="IPR005110">
    <property type="entry name" value="MoeA_linker/N"/>
</dbReference>
<dbReference type="InterPro" id="IPR008284">
    <property type="entry name" value="MoCF_biosynth_CS"/>
</dbReference>
<evidence type="ECO:0000256" key="4">
    <source>
        <dbReference type="ARBA" id="ARBA00010763"/>
    </source>
</evidence>
<evidence type="ECO:0000256" key="10">
    <source>
        <dbReference type="ARBA" id="ARBA00047317"/>
    </source>
</evidence>
<dbReference type="Gene3D" id="3.40.980.10">
    <property type="entry name" value="MoaB/Mog-like domain"/>
    <property type="match status" value="1"/>
</dbReference>
<dbReference type="EC" id="2.10.1.1" evidence="11"/>
<evidence type="ECO:0000256" key="2">
    <source>
        <dbReference type="ARBA" id="ARBA00002901"/>
    </source>
</evidence>
<dbReference type="GO" id="GO:0006777">
    <property type="term" value="P:Mo-molybdopterin cofactor biosynthetic process"/>
    <property type="evidence" value="ECO:0007669"/>
    <property type="project" value="UniProtKB-UniRule"/>
</dbReference>
<protein>
    <recommendedName>
        <fullName evidence="11">Molybdopterin molybdenumtransferase</fullName>
        <ecNumber evidence="11">2.10.1.1</ecNumber>
    </recommendedName>
</protein>
<comment type="catalytic activity">
    <reaction evidence="10">
        <text>adenylyl-molybdopterin + molybdate = Mo-molybdopterin + AMP + H(+)</text>
        <dbReference type="Rhea" id="RHEA:35047"/>
        <dbReference type="ChEBI" id="CHEBI:15378"/>
        <dbReference type="ChEBI" id="CHEBI:36264"/>
        <dbReference type="ChEBI" id="CHEBI:62727"/>
        <dbReference type="ChEBI" id="CHEBI:71302"/>
        <dbReference type="ChEBI" id="CHEBI:456215"/>
        <dbReference type="EC" id="2.10.1.1"/>
    </reaction>
</comment>
<dbReference type="PROSITE" id="PS01079">
    <property type="entry name" value="MOCF_BIOSYNTHESIS_2"/>
    <property type="match status" value="1"/>
</dbReference>
<comment type="similarity">
    <text evidence="4 11">Belongs to the MoeA family.</text>
</comment>
<evidence type="ECO:0000256" key="6">
    <source>
        <dbReference type="ARBA" id="ARBA00022679"/>
    </source>
</evidence>
<dbReference type="Gene3D" id="2.170.190.11">
    <property type="entry name" value="Molybdopterin biosynthesis moea protein, domain 3"/>
    <property type="match status" value="1"/>
</dbReference>
<dbReference type="InterPro" id="IPR005111">
    <property type="entry name" value="MoeA_C_domain_IV"/>
</dbReference>
<dbReference type="GO" id="GO:0061599">
    <property type="term" value="F:molybdopterin molybdotransferase activity"/>
    <property type="evidence" value="ECO:0007669"/>
    <property type="project" value="UniProtKB-UniRule"/>
</dbReference>
<sequence length="442" mass="47888">MHFSHDPSGTTQTMMSVDEARERILACFAPLTPRRTPLLDALGLVLAEPIIARESIPPFTNSAMDGYAVRASDTRGACPDRPAELRVIGEAPAGTPSPRWFIDEAIPLRIESGMAIRIMTGAVLPPGADAVVRFEDTDESDTPSTSRSRGVVRVRREITTGENVRHAGEDILAGSIVFEPGTVLGPAHLGLLASLGYSWVLVHPRPRIAILATGDEVVPIDWPLEPGQIRNSNSTVLAALVHQTGGIPKLVGIAADREEDVARHLQYTHDADLILTSGGVSQGDYDRIKEFLRARGRFEIWQVRIKPGKPMAFGFVADTPVLALPGNPVAAVVAFLQFARPAILRLLGRADLEPIRVRARLTKPVENRGRRRHFVRALLHRRSGELWVTPVPQQGSGILSSLVHGNCLAVIPEEWSEAPVGSEVTVELYDPSIAAAIFAAES</sequence>
<evidence type="ECO:0000256" key="11">
    <source>
        <dbReference type="RuleBase" id="RU365090"/>
    </source>
</evidence>
<dbReference type="InterPro" id="IPR036135">
    <property type="entry name" value="MoeA_linker/N_sf"/>
</dbReference>
<dbReference type="Gene3D" id="2.40.340.10">
    <property type="entry name" value="MoeA, C-terminal, domain IV"/>
    <property type="match status" value="1"/>
</dbReference>
<dbReference type="KEGG" id="tro:trd_0923"/>
<dbReference type="AlphaFoldDB" id="B9KZS8"/>
<evidence type="ECO:0000313" key="14">
    <source>
        <dbReference type="Proteomes" id="UP000000447"/>
    </source>
</evidence>
<dbReference type="Pfam" id="PF00994">
    <property type="entry name" value="MoCF_biosynth"/>
    <property type="match status" value="1"/>
</dbReference>
<dbReference type="CDD" id="cd00887">
    <property type="entry name" value="MoeA"/>
    <property type="match status" value="1"/>
</dbReference>
<dbReference type="eggNOG" id="COG0303">
    <property type="taxonomic scope" value="Bacteria"/>
</dbReference>
<dbReference type="GO" id="GO:0046872">
    <property type="term" value="F:metal ion binding"/>
    <property type="evidence" value="ECO:0007669"/>
    <property type="project" value="UniProtKB-UniRule"/>
</dbReference>
<evidence type="ECO:0000313" key="13">
    <source>
        <dbReference type="EMBL" id="ACM05095.1"/>
    </source>
</evidence>
<dbReference type="NCBIfam" id="NF045515">
    <property type="entry name" value="Glp_gephyrin"/>
    <property type="match status" value="1"/>
</dbReference>
<dbReference type="SMART" id="SM00852">
    <property type="entry name" value="MoCF_biosynth"/>
    <property type="match status" value="1"/>
</dbReference>
<dbReference type="Pfam" id="PF03453">
    <property type="entry name" value="MoeA_N"/>
    <property type="match status" value="1"/>
</dbReference>
<dbReference type="FunFam" id="2.170.190.11:FF:000001">
    <property type="entry name" value="Molybdopterin molybdenumtransferase"/>
    <property type="match status" value="1"/>
</dbReference>
<dbReference type="SUPFAM" id="SSF53218">
    <property type="entry name" value="Molybdenum cofactor biosynthesis proteins"/>
    <property type="match status" value="1"/>
</dbReference>
<dbReference type="SUPFAM" id="SSF63867">
    <property type="entry name" value="MoeA C-terminal domain-like"/>
    <property type="match status" value="1"/>
</dbReference>
<dbReference type="PANTHER" id="PTHR10192">
    <property type="entry name" value="MOLYBDOPTERIN BIOSYNTHESIS PROTEIN"/>
    <property type="match status" value="1"/>
</dbReference>
<comment type="cofactor">
    <cofactor evidence="1 11">
        <name>Mg(2+)</name>
        <dbReference type="ChEBI" id="CHEBI:18420"/>
    </cofactor>
</comment>
<keyword evidence="6 11" id="KW-0808">Transferase</keyword>
<dbReference type="HOGENOM" id="CLU_010186_7_2_0"/>
<keyword evidence="8 11" id="KW-0460">Magnesium</keyword>
<evidence type="ECO:0000256" key="7">
    <source>
        <dbReference type="ARBA" id="ARBA00022723"/>
    </source>
</evidence>
<keyword evidence="9 11" id="KW-0501">Molybdenum cofactor biosynthesis</keyword>
<keyword evidence="5 11" id="KW-0500">Molybdenum</keyword>
<evidence type="ECO:0000256" key="9">
    <source>
        <dbReference type="ARBA" id="ARBA00023150"/>
    </source>
</evidence>
<dbReference type="Proteomes" id="UP000000447">
    <property type="component" value="Chromosome"/>
</dbReference>
<feature type="domain" description="MoaB/Mog" evidence="12">
    <location>
        <begin position="209"/>
        <end position="345"/>
    </location>
</feature>
<comment type="pathway">
    <text evidence="3 11">Cofactor biosynthesis; molybdopterin biosynthesis.</text>
</comment>
<dbReference type="Gene3D" id="3.90.105.10">
    <property type="entry name" value="Molybdopterin biosynthesis moea protein, domain 2"/>
    <property type="match status" value="1"/>
</dbReference>
<dbReference type="PANTHER" id="PTHR10192:SF5">
    <property type="entry name" value="GEPHYRIN"/>
    <property type="match status" value="1"/>
</dbReference>
<dbReference type="GO" id="GO:0005829">
    <property type="term" value="C:cytosol"/>
    <property type="evidence" value="ECO:0007669"/>
    <property type="project" value="TreeGrafter"/>
</dbReference>
<dbReference type="STRING" id="309801.trd_0923"/>
<name>B9KZS8_THERP</name>
<dbReference type="InterPro" id="IPR036688">
    <property type="entry name" value="MoeA_C_domain_IV_sf"/>
</dbReference>
<evidence type="ECO:0000256" key="8">
    <source>
        <dbReference type="ARBA" id="ARBA00022842"/>
    </source>
</evidence>
<organism evidence="13 14">
    <name type="scientific">Thermomicrobium roseum (strain ATCC 27502 / DSM 5159 / P-2)</name>
    <dbReference type="NCBI Taxonomy" id="309801"/>
    <lineage>
        <taxon>Bacteria</taxon>
        <taxon>Pseudomonadati</taxon>
        <taxon>Thermomicrobiota</taxon>
        <taxon>Thermomicrobia</taxon>
        <taxon>Thermomicrobiales</taxon>
        <taxon>Thermomicrobiaceae</taxon>
        <taxon>Thermomicrobium</taxon>
    </lineage>
</organism>
<keyword evidence="14" id="KW-1185">Reference proteome</keyword>
<dbReference type="InterPro" id="IPR038987">
    <property type="entry name" value="MoeA-like"/>
</dbReference>
<dbReference type="InterPro" id="IPR001453">
    <property type="entry name" value="MoaB/Mog_dom"/>
</dbReference>
<dbReference type="InterPro" id="IPR036425">
    <property type="entry name" value="MoaB/Mog-like_dom_sf"/>
</dbReference>